<dbReference type="InterPro" id="IPR035105">
    <property type="entry name" value="Deoxycytidylate_deaminase_dom"/>
</dbReference>
<name>A0ABU0E4P0_9FIRM</name>
<reference evidence="7 8" key="1">
    <citation type="submission" date="2023-07" db="EMBL/GenBank/DDBJ databases">
        <title>Genomic Encyclopedia of Type Strains, Phase IV (KMG-IV): sequencing the most valuable type-strain genomes for metagenomic binning, comparative biology and taxonomic classification.</title>
        <authorList>
            <person name="Goeker M."/>
        </authorList>
    </citation>
    <scope>NUCLEOTIDE SEQUENCE [LARGE SCALE GENOMIC DNA]</scope>
    <source>
        <strain evidence="7 8">DSM 16784</strain>
    </source>
</reference>
<dbReference type="Gene3D" id="3.40.140.10">
    <property type="entry name" value="Cytidine Deaminase, domain 2"/>
    <property type="match status" value="1"/>
</dbReference>
<evidence type="ECO:0000313" key="7">
    <source>
        <dbReference type="EMBL" id="MDQ0361658.1"/>
    </source>
</evidence>
<dbReference type="InterPro" id="IPR015517">
    <property type="entry name" value="dCMP_deaminase-rel"/>
</dbReference>
<dbReference type="CDD" id="cd01286">
    <property type="entry name" value="deoxycytidylate_deaminase"/>
    <property type="match status" value="1"/>
</dbReference>
<evidence type="ECO:0000256" key="2">
    <source>
        <dbReference type="ARBA" id="ARBA00006576"/>
    </source>
</evidence>
<evidence type="ECO:0000256" key="3">
    <source>
        <dbReference type="ARBA" id="ARBA00022723"/>
    </source>
</evidence>
<dbReference type="EC" id="3.5.4.12" evidence="7"/>
<dbReference type="PROSITE" id="PS51747">
    <property type="entry name" value="CYT_DCMP_DEAMINASES_2"/>
    <property type="match status" value="1"/>
</dbReference>
<dbReference type="GO" id="GO:0004132">
    <property type="term" value="F:dCMP deaminase activity"/>
    <property type="evidence" value="ECO:0007669"/>
    <property type="project" value="UniProtKB-EC"/>
</dbReference>
<evidence type="ECO:0000256" key="5">
    <source>
        <dbReference type="ARBA" id="ARBA00022833"/>
    </source>
</evidence>
<dbReference type="Pfam" id="PF00383">
    <property type="entry name" value="dCMP_cyt_deam_1"/>
    <property type="match status" value="1"/>
</dbReference>
<organism evidence="7 8">
    <name type="scientific">Breznakia pachnodae</name>
    <dbReference type="NCBI Taxonomy" id="265178"/>
    <lineage>
        <taxon>Bacteria</taxon>
        <taxon>Bacillati</taxon>
        <taxon>Bacillota</taxon>
        <taxon>Erysipelotrichia</taxon>
        <taxon>Erysipelotrichales</taxon>
        <taxon>Erysipelotrichaceae</taxon>
        <taxon>Breznakia</taxon>
    </lineage>
</organism>
<evidence type="ECO:0000256" key="1">
    <source>
        <dbReference type="ARBA" id="ARBA00001947"/>
    </source>
</evidence>
<protein>
    <submittedName>
        <fullName evidence="7">dCMP deaminase</fullName>
        <ecNumber evidence="7">3.5.4.12</ecNumber>
    </submittedName>
</protein>
<keyword evidence="3" id="KW-0479">Metal-binding</keyword>
<keyword evidence="8" id="KW-1185">Reference proteome</keyword>
<accession>A0ABU0E4P0</accession>
<dbReference type="RefSeq" id="WP_307408566.1">
    <property type="nucleotide sequence ID" value="NZ_JAUSUR010000004.1"/>
</dbReference>
<dbReference type="InterPro" id="IPR016193">
    <property type="entry name" value="Cytidine_deaminase-like"/>
</dbReference>
<evidence type="ECO:0000256" key="4">
    <source>
        <dbReference type="ARBA" id="ARBA00022801"/>
    </source>
</evidence>
<sequence length="161" mass="17855">MKRENVLTWDEYFMGLAHLSALRSKDPVAQIGACIVSKDMKVVGIGYNGLPKGCDDDTFPWGKGGDYLDTKFPYVVHAELNAILNSGTDLSGCSLYVSRFPCNECAKAIIQSGIKRVIYESDKNFYKDTGLASRKMFDAAGVTYDKLPYCVKLQVETEDNN</sequence>
<dbReference type="PROSITE" id="PS00903">
    <property type="entry name" value="CYT_DCMP_DEAMINASES_1"/>
    <property type="match status" value="1"/>
</dbReference>
<dbReference type="PANTHER" id="PTHR11086">
    <property type="entry name" value="DEOXYCYTIDYLATE DEAMINASE-RELATED"/>
    <property type="match status" value="1"/>
</dbReference>
<dbReference type="Proteomes" id="UP001230220">
    <property type="component" value="Unassembled WGS sequence"/>
</dbReference>
<evidence type="ECO:0000259" key="6">
    <source>
        <dbReference type="PROSITE" id="PS51747"/>
    </source>
</evidence>
<dbReference type="EMBL" id="JAUSUR010000004">
    <property type="protein sequence ID" value="MDQ0361658.1"/>
    <property type="molecule type" value="Genomic_DNA"/>
</dbReference>
<gene>
    <name evidence="7" type="ORF">J2S15_002408</name>
</gene>
<dbReference type="PANTHER" id="PTHR11086:SF18">
    <property type="entry name" value="DEOXYCYTIDYLATE DEAMINASE"/>
    <property type="match status" value="1"/>
</dbReference>
<feature type="domain" description="CMP/dCMP-type deaminase" evidence="6">
    <location>
        <begin position="8"/>
        <end position="144"/>
    </location>
</feature>
<keyword evidence="5" id="KW-0862">Zinc</keyword>
<dbReference type="PIRSF" id="PIRSF006019">
    <property type="entry name" value="dCMP_deaminase"/>
    <property type="match status" value="1"/>
</dbReference>
<comment type="cofactor">
    <cofactor evidence="1">
        <name>Zn(2+)</name>
        <dbReference type="ChEBI" id="CHEBI:29105"/>
    </cofactor>
</comment>
<dbReference type="SUPFAM" id="SSF53927">
    <property type="entry name" value="Cytidine deaminase-like"/>
    <property type="match status" value="1"/>
</dbReference>
<dbReference type="InterPro" id="IPR016192">
    <property type="entry name" value="APOBEC/CMP_deaminase_Zn-bd"/>
</dbReference>
<proteinExistence type="inferred from homology"/>
<keyword evidence="4 7" id="KW-0378">Hydrolase</keyword>
<dbReference type="InterPro" id="IPR016473">
    <property type="entry name" value="dCMP_deaminase"/>
</dbReference>
<dbReference type="InterPro" id="IPR002125">
    <property type="entry name" value="CMP_dCMP_dom"/>
</dbReference>
<comment type="similarity">
    <text evidence="2">Belongs to the cytidine and deoxycytidylate deaminase family.</text>
</comment>
<evidence type="ECO:0000313" key="8">
    <source>
        <dbReference type="Proteomes" id="UP001230220"/>
    </source>
</evidence>
<comment type="caution">
    <text evidence="7">The sequence shown here is derived from an EMBL/GenBank/DDBJ whole genome shotgun (WGS) entry which is preliminary data.</text>
</comment>